<accession>A0ACB0IMX3</accession>
<comment type="caution">
    <text evidence="1">The sequence shown here is derived from an EMBL/GenBank/DDBJ whole genome shotgun (WGS) entry which is preliminary data.</text>
</comment>
<dbReference type="EMBL" id="CASHSV030000001">
    <property type="protein sequence ID" value="CAJ2633309.1"/>
    <property type="molecule type" value="Genomic_DNA"/>
</dbReference>
<dbReference type="Proteomes" id="UP001177021">
    <property type="component" value="Unassembled WGS sequence"/>
</dbReference>
<name>A0ACB0IMX3_TRIPR</name>
<sequence>MCRDQQSVDFKKIGAHVQNLESCLALRYEALAMREIKSAERFHAVAVKACENALRCIGNDDVQKLGRDAFPENLKATTITEITRLRNFAMTSITSHSVDKLKRNLEWKLRLVMWGTRTWLDFWVFALEALTCNHTILVYILWVLLTSAPGYSLSIPFKETFHSKN</sequence>
<keyword evidence="2" id="KW-1185">Reference proteome</keyword>
<protein>
    <submittedName>
        <fullName evidence="1">Uncharacterized protein</fullName>
    </submittedName>
</protein>
<proteinExistence type="predicted"/>
<gene>
    <name evidence="1" type="ORF">MILVUS5_LOCUS4443</name>
</gene>
<reference evidence="1" key="1">
    <citation type="submission" date="2023-10" db="EMBL/GenBank/DDBJ databases">
        <authorList>
            <person name="Rodriguez Cubillos JULIANA M."/>
            <person name="De Vega J."/>
        </authorList>
    </citation>
    <scope>NUCLEOTIDE SEQUENCE</scope>
</reference>
<evidence type="ECO:0000313" key="1">
    <source>
        <dbReference type="EMBL" id="CAJ2633309.1"/>
    </source>
</evidence>
<organism evidence="1 2">
    <name type="scientific">Trifolium pratense</name>
    <name type="common">Red clover</name>
    <dbReference type="NCBI Taxonomy" id="57577"/>
    <lineage>
        <taxon>Eukaryota</taxon>
        <taxon>Viridiplantae</taxon>
        <taxon>Streptophyta</taxon>
        <taxon>Embryophyta</taxon>
        <taxon>Tracheophyta</taxon>
        <taxon>Spermatophyta</taxon>
        <taxon>Magnoliopsida</taxon>
        <taxon>eudicotyledons</taxon>
        <taxon>Gunneridae</taxon>
        <taxon>Pentapetalae</taxon>
        <taxon>rosids</taxon>
        <taxon>fabids</taxon>
        <taxon>Fabales</taxon>
        <taxon>Fabaceae</taxon>
        <taxon>Papilionoideae</taxon>
        <taxon>50 kb inversion clade</taxon>
        <taxon>NPAAA clade</taxon>
        <taxon>Hologalegina</taxon>
        <taxon>IRL clade</taxon>
        <taxon>Trifolieae</taxon>
        <taxon>Trifolium</taxon>
    </lineage>
</organism>
<evidence type="ECO:0000313" key="2">
    <source>
        <dbReference type="Proteomes" id="UP001177021"/>
    </source>
</evidence>